<accession>A0ABS4GP80</accession>
<sequence>MSLEKKLERMYQKGLQEGEELGYIKGSDDAHKGWIQALREVPGIGPKRFKAIMKARSTIAEATLRQKNTDKKVR</sequence>
<evidence type="ECO:0000313" key="1">
    <source>
        <dbReference type="EMBL" id="MBP1931867.1"/>
    </source>
</evidence>
<keyword evidence="2" id="KW-1185">Reference proteome</keyword>
<evidence type="ECO:0000313" key="2">
    <source>
        <dbReference type="Proteomes" id="UP001519343"/>
    </source>
</evidence>
<comment type="caution">
    <text evidence="1">The sequence shown here is derived from an EMBL/GenBank/DDBJ whole genome shotgun (WGS) entry which is preliminary data.</text>
</comment>
<dbReference type="EMBL" id="JAGGKT010000004">
    <property type="protein sequence ID" value="MBP1931867.1"/>
    <property type="molecule type" value="Genomic_DNA"/>
</dbReference>
<gene>
    <name evidence="1" type="ORF">J2Z37_001868</name>
</gene>
<dbReference type="RefSeq" id="WP_209809946.1">
    <property type="nucleotide sequence ID" value="NZ_JAGGKT010000004.1"/>
</dbReference>
<dbReference type="Proteomes" id="UP001519343">
    <property type="component" value="Unassembled WGS sequence"/>
</dbReference>
<name>A0ABS4GP80_9BACL</name>
<organism evidence="1 2">
    <name type="scientific">Ammoniphilus resinae</name>
    <dbReference type="NCBI Taxonomy" id="861532"/>
    <lineage>
        <taxon>Bacteria</taxon>
        <taxon>Bacillati</taxon>
        <taxon>Bacillota</taxon>
        <taxon>Bacilli</taxon>
        <taxon>Bacillales</taxon>
        <taxon>Paenibacillaceae</taxon>
        <taxon>Aneurinibacillus group</taxon>
        <taxon>Ammoniphilus</taxon>
    </lineage>
</organism>
<protein>
    <submittedName>
        <fullName evidence="1">Uncharacterized protein</fullName>
    </submittedName>
</protein>
<reference evidence="1 2" key="1">
    <citation type="submission" date="2021-03" db="EMBL/GenBank/DDBJ databases">
        <title>Genomic Encyclopedia of Type Strains, Phase IV (KMG-IV): sequencing the most valuable type-strain genomes for metagenomic binning, comparative biology and taxonomic classification.</title>
        <authorList>
            <person name="Goeker M."/>
        </authorList>
    </citation>
    <scope>NUCLEOTIDE SEQUENCE [LARGE SCALE GENOMIC DNA]</scope>
    <source>
        <strain evidence="1 2">DSM 24738</strain>
    </source>
</reference>
<proteinExistence type="predicted"/>